<dbReference type="SMART" id="SM00570">
    <property type="entry name" value="AWS"/>
    <property type="match status" value="1"/>
</dbReference>
<reference evidence="3" key="2">
    <citation type="submission" date="2019-01" db="UniProtKB">
        <authorList>
            <consortium name="EnsemblPlants"/>
        </authorList>
    </citation>
    <scope>IDENTIFICATION</scope>
    <source>
        <strain evidence="3">cv. Heinz 1706</strain>
    </source>
</reference>
<dbReference type="InterPro" id="IPR006560">
    <property type="entry name" value="AWS_dom"/>
</dbReference>
<sequence length="342" mass="38701">MKVQLPEGATSFVHITQNEILGRKHKKLKEEDIAVCECKYNVNNPETACGERCLNVLTSTSVHKDTVSVVKIARISPYILHPSNSPGMSLVNSTFEEKVYGGWIRSMIIVLLTKNKFRYNNGSCKSLVADDELWNDFEIRFGQSNRSQLFHLQKEMSDFLQGSLNIVAYYTKIKRLWDELDTLNTKSVCSCTCYYGGKEKIVKAQQDERAIHFLMGLSEAYVVVRSTILMISPLPSIILAYSLLVQDEKQREIFVSFYPTGNHSSYLMLDGNGPSQYLGHGNRQCCLNVLKLKEEDVAVCKCKYNVNDPETACGERCLNVLTSTECTQGYCQYGENCKNQVI</sequence>
<dbReference type="PROSITE" id="PS51215">
    <property type="entry name" value="AWS"/>
    <property type="match status" value="1"/>
</dbReference>
<dbReference type="Pfam" id="PF17907">
    <property type="entry name" value="AWS"/>
    <property type="match status" value="1"/>
</dbReference>
<dbReference type="GO" id="GO:0042054">
    <property type="term" value="F:histone methyltransferase activity"/>
    <property type="evidence" value="ECO:0007669"/>
    <property type="project" value="InterPro"/>
</dbReference>
<proteinExistence type="predicted"/>
<dbReference type="STRING" id="4081.A0A3Q7H4C3"/>
<dbReference type="Gramene" id="Solyc07g008505.1.1">
    <property type="protein sequence ID" value="Solyc07g008505.1.1"/>
    <property type="gene ID" value="Solyc07g008505.1"/>
</dbReference>
<keyword evidence="1" id="KW-0949">S-adenosyl-L-methionine</keyword>
<evidence type="ECO:0000259" key="2">
    <source>
        <dbReference type="PROSITE" id="PS51215"/>
    </source>
</evidence>
<protein>
    <recommendedName>
        <fullName evidence="2">AWS domain-containing protein</fullName>
    </recommendedName>
</protein>
<evidence type="ECO:0000313" key="4">
    <source>
        <dbReference type="Proteomes" id="UP000004994"/>
    </source>
</evidence>
<organism evidence="3">
    <name type="scientific">Solanum lycopersicum</name>
    <name type="common">Tomato</name>
    <name type="synonym">Lycopersicon esculentum</name>
    <dbReference type="NCBI Taxonomy" id="4081"/>
    <lineage>
        <taxon>Eukaryota</taxon>
        <taxon>Viridiplantae</taxon>
        <taxon>Streptophyta</taxon>
        <taxon>Embryophyta</taxon>
        <taxon>Tracheophyta</taxon>
        <taxon>Spermatophyta</taxon>
        <taxon>Magnoliopsida</taxon>
        <taxon>eudicotyledons</taxon>
        <taxon>Gunneridae</taxon>
        <taxon>Pentapetalae</taxon>
        <taxon>asterids</taxon>
        <taxon>lamiids</taxon>
        <taxon>Solanales</taxon>
        <taxon>Solanaceae</taxon>
        <taxon>Solanoideae</taxon>
        <taxon>Solaneae</taxon>
        <taxon>Solanum</taxon>
        <taxon>Solanum subgen. Lycopersicon</taxon>
    </lineage>
</organism>
<dbReference type="EnsemblPlants" id="Solyc07g008505.1.1">
    <property type="protein sequence ID" value="Solyc07g008505.1.1"/>
    <property type="gene ID" value="Solyc07g008505.1"/>
</dbReference>
<accession>A0A3Q7H4C3</accession>
<dbReference type="PANTHER" id="PTHR37610">
    <property type="entry name" value="CCHC-TYPE DOMAIN-CONTAINING PROTEIN"/>
    <property type="match status" value="1"/>
</dbReference>
<name>A0A3Q7H4C3_SOLLC</name>
<dbReference type="Proteomes" id="UP000004994">
    <property type="component" value="Chromosome 7"/>
</dbReference>
<dbReference type="Pfam" id="PF14244">
    <property type="entry name" value="Retrotran_gag_3"/>
    <property type="match status" value="1"/>
</dbReference>
<evidence type="ECO:0000313" key="3">
    <source>
        <dbReference type="EnsemblPlants" id="Solyc07g008505.1.1"/>
    </source>
</evidence>
<evidence type="ECO:0000256" key="1">
    <source>
        <dbReference type="ARBA" id="ARBA00022691"/>
    </source>
</evidence>
<dbReference type="OMA" id="AFRINYA"/>
<dbReference type="InParanoid" id="A0A3Q7H4C3"/>
<dbReference type="InterPro" id="IPR029472">
    <property type="entry name" value="Copia-like_N"/>
</dbReference>
<dbReference type="GO" id="GO:0005634">
    <property type="term" value="C:nucleus"/>
    <property type="evidence" value="ECO:0007669"/>
    <property type="project" value="InterPro"/>
</dbReference>
<dbReference type="PANTHER" id="PTHR37610:SF6">
    <property type="entry name" value="GAG-POLYPEPTIDE OF LTR COPIA-TYPE-RELATED"/>
    <property type="match status" value="1"/>
</dbReference>
<dbReference type="AlphaFoldDB" id="A0A3Q7H4C3"/>
<reference evidence="3" key="1">
    <citation type="journal article" date="2012" name="Nature">
        <title>The tomato genome sequence provides insights into fleshy fruit evolution.</title>
        <authorList>
            <consortium name="Tomato Genome Consortium"/>
        </authorList>
    </citation>
    <scope>NUCLEOTIDE SEQUENCE [LARGE SCALE GENOMIC DNA]</scope>
    <source>
        <strain evidence="3">cv. Heinz 1706</strain>
    </source>
</reference>
<keyword evidence="4" id="KW-1185">Reference proteome</keyword>
<feature type="domain" description="AWS" evidence="2">
    <location>
        <begin position="295"/>
        <end position="342"/>
    </location>
</feature>